<gene>
    <name evidence="3" type="ORF">GCM10009801_02620</name>
</gene>
<feature type="transmembrane region" description="Helical" evidence="2">
    <location>
        <begin position="108"/>
        <end position="129"/>
    </location>
</feature>
<proteinExistence type="predicted"/>
<dbReference type="InterPro" id="IPR016566">
    <property type="entry name" value="UCP010219"/>
</dbReference>
<reference evidence="3 4" key="1">
    <citation type="journal article" date="2019" name="Int. J. Syst. Evol. Microbiol.">
        <title>The Global Catalogue of Microorganisms (GCM) 10K type strain sequencing project: providing services to taxonomists for standard genome sequencing and annotation.</title>
        <authorList>
            <consortium name="The Broad Institute Genomics Platform"/>
            <consortium name="The Broad Institute Genome Sequencing Center for Infectious Disease"/>
            <person name="Wu L."/>
            <person name="Ma J."/>
        </authorList>
    </citation>
    <scope>NUCLEOTIDE SEQUENCE [LARGE SCALE GENOMIC DNA]</scope>
    <source>
        <strain evidence="3 4">JCM 15478</strain>
    </source>
</reference>
<dbReference type="Pfam" id="PF11361">
    <property type="entry name" value="DUF3159"/>
    <property type="match status" value="1"/>
</dbReference>
<keyword evidence="2" id="KW-0812">Transmembrane</keyword>
<organism evidence="3 4">
    <name type="scientific">Streptomyces albiaxialis</name>
    <dbReference type="NCBI Taxonomy" id="329523"/>
    <lineage>
        <taxon>Bacteria</taxon>
        <taxon>Bacillati</taxon>
        <taxon>Actinomycetota</taxon>
        <taxon>Actinomycetes</taxon>
        <taxon>Kitasatosporales</taxon>
        <taxon>Streptomycetaceae</taxon>
        <taxon>Streptomyces</taxon>
    </lineage>
</organism>
<feature type="compositionally biased region" description="Low complexity" evidence="1">
    <location>
        <begin position="1"/>
        <end position="21"/>
    </location>
</feature>
<feature type="transmembrane region" description="Helical" evidence="2">
    <location>
        <begin position="57"/>
        <end position="77"/>
    </location>
</feature>
<keyword evidence="4" id="KW-1185">Reference proteome</keyword>
<keyword evidence="2" id="KW-0472">Membrane</keyword>
<feature type="transmembrane region" description="Helical" evidence="2">
    <location>
        <begin position="84"/>
        <end position="102"/>
    </location>
</feature>
<keyword evidence="2" id="KW-1133">Transmembrane helix</keyword>
<evidence type="ECO:0000256" key="1">
    <source>
        <dbReference type="SAM" id="MobiDB-lite"/>
    </source>
</evidence>
<evidence type="ECO:0000313" key="3">
    <source>
        <dbReference type="EMBL" id="GAA2060790.1"/>
    </source>
</evidence>
<accession>A0ABN2VFJ9</accession>
<dbReference type="EMBL" id="BAAAPE010000001">
    <property type="protein sequence ID" value="GAA2060790.1"/>
    <property type="molecule type" value="Genomic_DNA"/>
</dbReference>
<dbReference type="Proteomes" id="UP001500016">
    <property type="component" value="Unassembled WGS sequence"/>
</dbReference>
<evidence type="ECO:0000256" key="2">
    <source>
        <dbReference type="SAM" id="Phobius"/>
    </source>
</evidence>
<feature type="transmembrane region" description="Helical" evidence="2">
    <location>
        <begin position="156"/>
        <end position="179"/>
    </location>
</feature>
<dbReference type="PIRSF" id="PIRSF010219">
    <property type="entry name" value="UCP010219"/>
    <property type="match status" value="1"/>
</dbReference>
<comment type="caution">
    <text evidence="3">The sequence shown here is derived from an EMBL/GenBank/DDBJ whole genome shotgun (WGS) entry which is preliminary data.</text>
</comment>
<dbReference type="RefSeq" id="WP_344523029.1">
    <property type="nucleotide sequence ID" value="NZ_BAAAPE010000001.1"/>
</dbReference>
<name>A0ABN2VFJ9_9ACTN</name>
<evidence type="ECO:0000313" key="4">
    <source>
        <dbReference type="Proteomes" id="UP001500016"/>
    </source>
</evidence>
<feature type="transmembrane region" description="Helical" evidence="2">
    <location>
        <begin position="32"/>
        <end position="51"/>
    </location>
</feature>
<protein>
    <submittedName>
        <fullName evidence="3">DUF3159 domain-containing protein</fullName>
    </submittedName>
</protein>
<feature type="transmembrane region" description="Helical" evidence="2">
    <location>
        <begin position="191"/>
        <end position="211"/>
    </location>
</feature>
<sequence length="244" mass="25422">MNSTHPQQTADDGQQAPAAGGRPKRPTTLEQIGGTKGLVYSAIPVVAFVLVNNARGLRSAVIAAFAVALGIGVERLWRKESLQPALGGVFGVAVAAGVSWYTGSAKDYFLIGIWASLGGAVLFLLSVAARWPLAGVIWNSATGKGTLWRADKRSRFYYDVATLTLAAVFGARFVVQYALYESDDVNSLGMAKILMGYPLLGLALLVVAWAARCSNRRLKAVGLLPTGPATGTATGTGAGPAARS</sequence>
<feature type="region of interest" description="Disordered" evidence="1">
    <location>
        <begin position="1"/>
        <end position="27"/>
    </location>
</feature>